<dbReference type="RefSeq" id="WP_146433469.1">
    <property type="nucleotide sequence ID" value="NZ_SJPF01000004.1"/>
</dbReference>
<proteinExistence type="predicted"/>
<keyword evidence="4" id="KW-1185">Reference proteome</keyword>
<reference evidence="3 4" key="1">
    <citation type="submission" date="2019-02" db="EMBL/GenBank/DDBJ databases">
        <title>Deep-cultivation of Planctomycetes and their phenomic and genomic characterization uncovers novel biology.</title>
        <authorList>
            <person name="Wiegand S."/>
            <person name="Jogler M."/>
            <person name="Boedeker C."/>
            <person name="Pinto D."/>
            <person name="Vollmers J."/>
            <person name="Rivas-Marin E."/>
            <person name="Kohn T."/>
            <person name="Peeters S.H."/>
            <person name="Heuer A."/>
            <person name="Rast P."/>
            <person name="Oberbeckmann S."/>
            <person name="Bunk B."/>
            <person name="Jeske O."/>
            <person name="Meyerdierks A."/>
            <person name="Storesund J.E."/>
            <person name="Kallscheuer N."/>
            <person name="Luecker S."/>
            <person name="Lage O.M."/>
            <person name="Pohl T."/>
            <person name="Merkel B.J."/>
            <person name="Hornburger P."/>
            <person name="Mueller R.-W."/>
            <person name="Bruemmer F."/>
            <person name="Labrenz M."/>
            <person name="Spormann A.M."/>
            <person name="Op Den Camp H."/>
            <person name="Overmann J."/>
            <person name="Amann R."/>
            <person name="Jetten M.S.M."/>
            <person name="Mascher T."/>
            <person name="Medema M.H."/>
            <person name="Devos D.P."/>
            <person name="Kaster A.-K."/>
            <person name="Ovreas L."/>
            <person name="Rohde M."/>
            <person name="Galperin M.Y."/>
            <person name="Jogler C."/>
        </authorList>
    </citation>
    <scope>NUCLEOTIDE SEQUENCE [LARGE SCALE GENOMIC DNA]</scope>
    <source>
        <strain evidence="3 4">Enr8</strain>
    </source>
</reference>
<evidence type="ECO:0000256" key="2">
    <source>
        <dbReference type="SAM" id="Phobius"/>
    </source>
</evidence>
<evidence type="ECO:0000313" key="4">
    <source>
        <dbReference type="Proteomes" id="UP000318878"/>
    </source>
</evidence>
<accession>A0A5C5V0E7</accession>
<evidence type="ECO:0000313" key="3">
    <source>
        <dbReference type="EMBL" id="TWT31380.1"/>
    </source>
</evidence>
<dbReference type="AlphaFoldDB" id="A0A5C5V0E7"/>
<dbReference type="Pfam" id="PF07963">
    <property type="entry name" value="N_methyl"/>
    <property type="match status" value="1"/>
</dbReference>
<dbReference type="OrthoDB" id="260065at2"/>
<feature type="compositionally biased region" description="Polar residues" evidence="1">
    <location>
        <begin position="70"/>
        <end position="91"/>
    </location>
</feature>
<feature type="region of interest" description="Disordered" evidence="1">
    <location>
        <begin position="68"/>
        <end position="101"/>
    </location>
</feature>
<organism evidence="3 4">
    <name type="scientific">Blastopirellula retiformator</name>
    <dbReference type="NCBI Taxonomy" id="2527970"/>
    <lineage>
        <taxon>Bacteria</taxon>
        <taxon>Pseudomonadati</taxon>
        <taxon>Planctomycetota</taxon>
        <taxon>Planctomycetia</taxon>
        <taxon>Pirellulales</taxon>
        <taxon>Pirellulaceae</taxon>
        <taxon>Blastopirellula</taxon>
    </lineage>
</organism>
<comment type="caution">
    <text evidence="3">The sequence shown here is derived from an EMBL/GenBank/DDBJ whole genome shotgun (WGS) entry which is preliminary data.</text>
</comment>
<dbReference type="NCBIfam" id="TIGR02532">
    <property type="entry name" value="IV_pilin_GFxxxE"/>
    <property type="match status" value="1"/>
</dbReference>
<evidence type="ECO:0008006" key="5">
    <source>
        <dbReference type="Google" id="ProtNLM"/>
    </source>
</evidence>
<keyword evidence="2" id="KW-1133">Transmembrane helix</keyword>
<name>A0A5C5V0E7_9BACT</name>
<feature type="transmembrane region" description="Helical" evidence="2">
    <location>
        <begin position="12"/>
        <end position="33"/>
    </location>
</feature>
<evidence type="ECO:0000256" key="1">
    <source>
        <dbReference type="SAM" id="MobiDB-lite"/>
    </source>
</evidence>
<dbReference type="InterPro" id="IPR012902">
    <property type="entry name" value="N_methyl_site"/>
</dbReference>
<keyword evidence="2" id="KW-0472">Membrane</keyword>
<keyword evidence="2" id="KW-0812">Transmembrane</keyword>
<protein>
    <recommendedName>
        <fullName evidence="5">Pseudopilin GspJ</fullName>
    </recommendedName>
</protein>
<gene>
    <name evidence="3" type="ORF">Enr8_33010</name>
</gene>
<dbReference type="EMBL" id="SJPF01000004">
    <property type="protein sequence ID" value="TWT31380.1"/>
    <property type="molecule type" value="Genomic_DNA"/>
</dbReference>
<sequence>MHSRTRLPRRGFSLIEALVCLTVISITSAALLLSVESTLEATLDAQEMTIASGLADQMLDEVLGQDWVDPSQSDPYPTSLSASAAETNGTGRTKYDDTDDYNDYESTPPTAIDGIALGQTDGAGRYLPASFQMSSTFLQRWRCKCEVYYVDEDDLSQELDDSDSGPYRAVAVSVFHRDGDAWRKVLTRRRVITYVPPAT</sequence>
<dbReference type="Proteomes" id="UP000318878">
    <property type="component" value="Unassembled WGS sequence"/>
</dbReference>